<feature type="domain" description="Quinate/shikimate 5-dehydrogenase/glutamyl-tRNA reductase" evidence="23">
    <location>
        <begin position="1355"/>
        <end position="1428"/>
    </location>
</feature>
<comment type="similarity">
    <text evidence="21">In the 2nd section; belongs to the EPSP synthase family.</text>
</comment>
<dbReference type="FunFam" id="3.40.50.300:FF:001256">
    <property type="entry name" value="Pentafunctional AROM polypeptide"/>
    <property type="match status" value="1"/>
</dbReference>
<comment type="similarity">
    <text evidence="21">In the 4th section; belongs to the type-I 3-dehydroquinase family.</text>
</comment>
<dbReference type="EC" id="4.2.3.4" evidence="21"/>
<dbReference type="InterPro" id="IPR001381">
    <property type="entry name" value="DHquinase_I"/>
</dbReference>
<evidence type="ECO:0000256" key="16">
    <source>
        <dbReference type="ARBA" id="ARBA00023141"/>
    </source>
</evidence>
<evidence type="ECO:0000256" key="7">
    <source>
        <dbReference type="ARBA" id="ARBA00022605"/>
    </source>
</evidence>
<dbReference type="PIRSF" id="PIRSF000514">
    <property type="entry name" value="Pentafunct_AroM"/>
    <property type="match status" value="1"/>
</dbReference>
<dbReference type="HAMAP" id="MF_03143">
    <property type="entry name" value="Pentafunct_AroM"/>
    <property type="match status" value="1"/>
</dbReference>
<dbReference type="GO" id="GO:0009423">
    <property type="term" value="P:chorismate biosynthetic process"/>
    <property type="evidence" value="ECO:0000318"/>
    <property type="project" value="GO_Central"/>
</dbReference>
<dbReference type="InterPro" id="IPR013785">
    <property type="entry name" value="Aldolase_TIM"/>
</dbReference>
<dbReference type="eggNOG" id="KOG0692">
    <property type="taxonomic scope" value="Eukaryota"/>
</dbReference>
<feature type="domain" description="3-dehydroquinate synthase N-terminal" evidence="24">
    <location>
        <begin position="71"/>
        <end position="182"/>
    </location>
</feature>
<dbReference type="InterPro" id="IPR036291">
    <property type="entry name" value="NAD(P)-bd_dom_sf"/>
</dbReference>
<dbReference type="InterPro" id="IPR008289">
    <property type="entry name" value="Pentafunct_AroM"/>
</dbReference>
<dbReference type="UniPathway" id="UPA00053">
    <property type="reaction ID" value="UER00085"/>
</dbReference>
<dbReference type="FunFam" id="3.40.50.1970:FF:000007">
    <property type="entry name" value="Pentafunctional AROM polypeptide"/>
    <property type="match status" value="1"/>
</dbReference>
<dbReference type="InterPro" id="IPR013708">
    <property type="entry name" value="Shikimate_DH-bd_N"/>
</dbReference>
<dbReference type="InterPro" id="IPR013792">
    <property type="entry name" value="RNA3'P_cycl/enolpyr_Trfase_a/b"/>
</dbReference>
<dbReference type="HAMAP" id="MF_00210">
    <property type="entry name" value="EPSP_synth"/>
    <property type="match status" value="1"/>
</dbReference>
<keyword evidence="12 21" id="KW-0862">Zinc</keyword>
<dbReference type="InterPro" id="IPR046346">
    <property type="entry name" value="Aminoacid_DH-like_N_sf"/>
</dbReference>
<dbReference type="EC" id="4.2.1.10" evidence="21"/>
<dbReference type="HAMAP" id="MF_00109">
    <property type="entry name" value="Shikimate_kinase"/>
    <property type="match status" value="1"/>
</dbReference>
<dbReference type="GO" id="GO:0009073">
    <property type="term" value="P:aromatic amino acid family biosynthetic process"/>
    <property type="evidence" value="ECO:0007669"/>
    <property type="project" value="UniProtKB-KW"/>
</dbReference>
<keyword evidence="17 21" id="KW-0456">Lyase</keyword>
<sequence>MEKATVVPCTGYNVVVGYEFWRQLPLDLIKYVPASKYIIITDLNVQQHYGDELLRALNEALPDGIEALLYAVAPGEASKSRETKRALEDWMLARGFDRKSCIVALGGGVVGDLAGFVAATFMRGINFVQVPTTLLAMVDSSIGGKTGIDTPAGKNLVGAFHRPKRVYADLAFLSTLPEREFNNGMAEVIKAGAIYDAALFQLLELQSEQIRALDPDLLTQMVLAAVRVKVTVVLQDEKEAGLRAILNFGHSIGHGIEALLTGHWLHGECVAVGMIKETEVARARGILSPDALNRLLSCCQAYHLPTTIPTGVSHNDVLHKMAVDKKNERGRKHIVFLRAIGDAGQGAEPVEDDLLLRIMAPAVEVVPHGPIAGTIRVPGSKSISNRVLLMAALGRGVCRLRGLLHSDDTKVMIAALRKLGVRIEFEDNGHVLLIQGCDGKLQAAGDNALFLANAGTASRFLTSACCLASSGHSLVTGVKRMHERPIGDLVEALRAVDCAIDYLDQEGYPPLRVHGTGLPGGTIQLAATVSSQYVSSILLAAPYAQAPVTLELVGEVVSQPYIDMTVALMKQFGVDVEAHSGSRYVIPNTGYQLPDTFDVESDASSASYPLAMAAISGGRVTVAAMGSGSLQGDAAFCRVLERMGCEVEQTSDATTVVGCVPGTLQPVDVDMGDITDTFMTAAVLMATCPKGSRSTITNIANQRVKECNRITAMLTELGKCGVHCEELETGLAIFGQGADSPASLKRGVPVECYRDHRIAMSFGVLGCLWPNVQITDKDCTDKTYPSFWDDVCNLQGHRNAVLHASIEEQTSAAAGSAGHAGARDRQSVCIIGMRGAGKSTLARAAAAHLGYQFLDLDVVLEERCEGGIKTFVEQQGWPAFRDAEERVLADTLRAHPTGAVIACGGGIVEREANCAVLQATKLPIIWLDRPLVDIERYLAADGVRPAYLEEVAEVYARRQPRFAACADWRFPVAEGATDLLCWKQHFGRLCALATGLSPRVPAWVYSKFVCLTQPDVRAVPAAQLAEIVANAQAVELRVDLLASLTEDYIATQVAAIRSATKSPIIFTVRTEPQGGRYAGSPAKYAALLRVGIRLGCEIVDVEADLPSDELRQLTRLVPASTTLLGSLHFLRPCGGAQELTAALHNCALGGRADLLKVIFTADTPGDALALVEAYRVLRGTLSRPAIVMAMGQAGKLTRVLNDQLTPVTHRLLTTAAAPGQLTAQQLDDMRAELGLFPKRNFFLFGEPIALSASPLMHNTVFADLKLPYTYQRCSTSNALDAITCLQGTNCGGGSVTMPLKERLGHVLVDVDVPGRVIGAVNTIVKDSQGQLHGFNTDYLGILAALRDAGAPSAPRAALVLGAGGTARAAVYALQQLGCHRIVVVNRTAERALALAEQFRVEHAADLMASTAYTYDIVVSTVAATANLTVPEVLLTASRPVVLDAAYIPYKTALILQAEAAGCRVAHGIDMLLHQGLAQAQLFCGGTTLSSELQKKVWARVHACYQAMLAMEPAERVMPNI</sequence>
<dbReference type="SUPFAM" id="SSF56796">
    <property type="entry name" value="Dehydroquinate synthase-like"/>
    <property type="match status" value="1"/>
</dbReference>
<dbReference type="FunFam" id="3.40.50.720:FF:001275">
    <property type="entry name" value="Pentafunctional AROM polypeptide"/>
    <property type="match status" value="1"/>
</dbReference>
<comment type="pathway">
    <text evidence="21">Metabolic intermediate biosynthesis; chorismate biosynthesis; chorismate from D-erythrose 4-phosphate and phosphoenolpyruvate: step 3/7.</text>
</comment>
<dbReference type="InterPro" id="IPR016037">
    <property type="entry name" value="DHQ_synth_AroB"/>
</dbReference>
<evidence type="ECO:0000256" key="20">
    <source>
        <dbReference type="ARBA" id="ARBA00048567"/>
    </source>
</evidence>
<dbReference type="InterPro" id="IPR027417">
    <property type="entry name" value="P-loop_NTPase"/>
</dbReference>
<dbReference type="InterPro" id="IPR036968">
    <property type="entry name" value="Enolpyruvate_Tfrase_sf"/>
</dbReference>
<evidence type="ECO:0000259" key="23">
    <source>
        <dbReference type="Pfam" id="PF01488"/>
    </source>
</evidence>
<dbReference type="EC" id="2.7.1.71" evidence="21"/>
<dbReference type="GO" id="GO:0004765">
    <property type="term" value="F:shikimate kinase activity"/>
    <property type="evidence" value="ECO:0007669"/>
    <property type="project" value="UniProtKB-EC"/>
</dbReference>
<dbReference type="Gene3D" id="3.40.50.300">
    <property type="entry name" value="P-loop containing nucleotide triphosphate hydrolases"/>
    <property type="match status" value="1"/>
</dbReference>
<dbReference type="Gene3D" id="3.65.10.10">
    <property type="entry name" value="Enolpyruvate transferase domain"/>
    <property type="match status" value="2"/>
</dbReference>
<proteinExistence type="inferred from homology"/>
<dbReference type="SUPFAM" id="SSF53223">
    <property type="entry name" value="Aminoacid dehydrogenase-like, N-terminal domain"/>
    <property type="match status" value="1"/>
</dbReference>
<comment type="similarity">
    <text evidence="21">In the C-terminal section; belongs to the shikimate dehydrogenase family.</text>
</comment>
<name>A9V1N3_MONBE</name>
<dbReference type="InterPro" id="IPR000623">
    <property type="entry name" value="Shikimate_kinase/TSH1"/>
</dbReference>
<evidence type="ECO:0000256" key="1">
    <source>
        <dbReference type="ARBA" id="ARBA00004811"/>
    </source>
</evidence>
<comment type="similarity">
    <text evidence="5">Belongs to the EPSP synthase family.</text>
</comment>
<dbReference type="GO" id="GO:0003866">
    <property type="term" value="F:3-phosphoshikimate 1-carboxyvinyltransferase activity"/>
    <property type="evidence" value="ECO:0000318"/>
    <property type="project" value="GO_Central"/>
</dbReference>
<dbReference type="PROSITE" id="PS00104">
    <property type="entry name" value="EPSP_SYNTHASE_1"/>
    <property type="match status" value="1"/>
</dbReference>
<comment type="similarity">
    <text evidence="21">In the 3rd section; belongs to the shikimate kinase family.</text>
</comment>
<comment type="catalytic activity">
    <reaction evidence="21">
        <text>3-dehydroquinate = 3-dehydroshikimate + H2O</text>
        <dbReference type="Rhea" id="RHEA:21096"/>
        <dbReference type="ChEBI" id="CHEBI:15377"/>
        <dbReference type="ChEBI" id="CHEBI:16630"/>
        <dbReference type="ChEBI" id="CHEBI:32364"/>
        <dbReference type="EC" id="4.2.1.10"/>
    </reaction>
</comment>
<evidence type="ECO:0000256" key="3">
    <source>
        <dbReference type="ARBA" id="ARBA00006477"/>
    </source>
</evidence>
<dbReference type="Gene3D" id="3.40.50.720">
    <property type="entry name" value="NAD(P)-binding Rossmann-like Domain"/>
    <property type="match status" value="1"/>
</dbReference>
<dbReference type="CDD" id="cd00502">
    <property type="entry name" value="DHQase_I"/>
    <property type="match status" value="1"/>
</dbReference>
<dbReference type="InterPro" id="IPR023193">
    <property type="entry name" value="EPSP_synthase_CS"/>
</dbReference>
<comment type="catalytic activity">
    <reaction evidence="20 21">
        <text>shikimate + ATP = 3-phosphoshikimate + ADP + H(+)</text>
        <dbReference type="Rhea" id="RHEA:13121"/>
        <dbReference type="ChEBI" id="CHEBI:15378"/>
        <dbReference type="ChEBI" id="CHEBI:30616"/>
        <dbReference type="ChEBI" id="CHEBI:36208"/>
        <dbReference type="ChEBI" id="CHEBI:145989"/>
        <dbReference type="ChEBI" id="CHEBI:456216"/>
        <dbReference type="EC" id="2.7.1.71"/>
    </reaction>
</comment>
<dbReference type="GeneID" id="5891915"/>
<evidence type="ECO:0000256" key="2">
    <source>
        <dbReference type="ARBA" id="ARBA00004842"/>
    </source>
</evidence>
<evidence type="ECO:0000259" key="25">
    <source>
        <dbReference type="Pfam" id="PF08501"/>
    </source>
</evidence>
<comment type="catalytic activity">
    <reaction evidence="19">
        <text>3-phosphoshikimate + phosphoenolpyruvate = 5-O-(1-carboxyvinyl)-3-phosphoshikimate + phosphate</text>
        <dbReference type="Rhea" id="RHEA:21256"/>
        <dbReference type="ChEBI" id="CHEBI:43474"/>
        <dbReference type="ChEBI" id="CHEBI:57701"/>
        <dbReference type="ChEBI" id="CHEBI:58702"/>
        <dbReference type="ChEBI" id="CHEBI:145989"/>
        <dbReference type="EC" id="2.5.1.19"/>
    </reaction>
    <physiologicalReaction direction="left-to-right" evidence="19">
        <dbReference type="Rhea" id="RHEA:21257"/>
    </physiologicalReaction>
</comment>
<keyword evidence="10" id="KW-0547">Nucleotide-binding</keyword>
<evidence type="ECO:0000256" key="17">
    <source>
        <dbReference type="ARBA" id="ARBA00023239"/>
    </source>
</evidence>
<protein>
    <recommendedName>
        <fullName evidence="21">Pentafunctional AROM polypeptide</fullName>
    </recommendedName>
    <domain>
        <recommendedName>
            <fullName evidence="21">3-dehydroquinate synthase</fullName>
            <shortName evidence="21">DHQS</shortName>
            <ecNumber evidence="21">4.2.3.4</ecNumber>
        </recommendedName>
    </domain>
    <domain>
        <recommendedName>
            <fullName evidence="21">3-phosphoshikimate 1-carboxyvinyltransferase</fullName>
            <ecNumber evidence="21">2.5.1.19</ecNumber>
        </recommendedName>
    </domain>
    <domain>
        <recommendedName>
            <fullName evidence="21">Shikimate kinase</fullName>
            <shortName evidence="21">SK</shortName>
            <ecNumber evidence="21">2.7.1.71</ecNumber>
        </recommendedName>
    </domain>
    <domain>
        <recommendedName>
            <fullName evidence="21">3-dehydroquinate dehydratase</fullName>
            <shortName evidence="21">3-dehydroquinase</shortName>
            <ecNumber evidence="21">4.2.1.10</ecNumber>
        </recommendedName>
    </domain>
    <domain>
        <recommendedName>
            <fullName evidence="21">Shikimate dehydrogenase</fullName>
            <ecNumber evidence="21">1.1.1.25</ecNumber>
        </recommendedName>
    </domain>
</protein>
<dbReference type="GO" id="GO:0008652">
    <property type="term" value="P:amino acid biosynthetic process"/>
    <property type="evidence" value="ECO:0007669"/>
    <property type="project" value="UniProtKB-KW"/>
</dbReference>
<comment type="pathway">
    <text evidence="2 21">Metabolic intermediate biosynthesis; chorismate biosynthesis; chorismate from D-erythrose 4-phosphate and phosphoenolpyruvate: step 5/7.</text>
</comment>
<dbReference type="PROSITE" id="PS00885">
    <property type="entry name" value="EPSP_SYNTHASE_2"/>
    <property type="match status" value="1"/>
</dbReference>
<dbReference type="InterPro" id="IPR006264">
    <property type="entry name" value="EPSP_synthase"/>
</dbReference>
<dbReference type="NCBIfam" id="TIGR01356">
    <property type="entry name" value="aroA"/>
    <property type="match status" value="1"/>
</dbReference>
<keyword evidence="28" id="KW-1185">Reference proteome</keyword>
<evidence type="ECO:0000256" key="11">
    <source>
        <dbReference type="ARBA" id="ARBA00022777"/>
    </source>
</evidence>
<evidence type="ECO:0000256" key="4">
    <source>
        <dbReference type="ARBA" id="ARBA00009349"/>
    </source>
</evidence>
<dbReference type="CDD" id="cd08195">
    <property type="entry name" value="DHQS"/>
    <property type="match status" value="1"/>
</dbReference>
<evidence type="ECO:0000259" key="24">
    <source>
        <dbReference type="Pfam" id="PF01761"/>
    </source>
</evidence>
<evidence type="ECO:0000256" key="5">
    <source>
        <dbReference type="ARBA" id="ARBA00009948"/>
    </source>
</evidence>
<dbReference type="FunFam" id="3.65.10.10:FF:000004">
    <property type="entry name" value="3-phosphoshikimate 1-carboxyvinyltransferase"/>
    <property type="match status" value="1"/>
</dbReference>
<comment type="similarity">
    <text evidence="3">In the 2nd section; belongs to the type-I 3-dehydroquinase family.</text>
</comment>
<evidence type="ECO:0000256" key="19">
    <source>
        <dbReference type="ARBA" id="ARBA00044633"/>
    </source>
</evidence>
<dbReference type="Gene3D" id="3.20.20.70">
    <property type="entry name" value="Aldolase class I"/>
    <property type="match status" value="1"/>
</dbReference>
<feature type="domain" description="Shikimate dehydrogenase substrate binding N-terminal" evidence="25">
    <location>
        <begin position="1243"/>
        <end position="1323"/>
    </location>
</feature>
<keyword evidence="9 21" id="KW-0479">Metal-binding</keyword>
<evidence type="ECO:0000313" key="28">
    <source>
        <dbReference type="Proteomes" id="UP000001357"/>
    </source>
</evidence>
<comment type="subunit">
    <text evidence="21">Homodimer.</text>
</comment>
<keyword evidence="13" id="KW-0067">ATP-binding</keyword>
<dbReference type="GO" id="GO:0005737">
    <property type="term" value="C:cytoplasm"/>
    <property type="evidence" value="ECO:0007669"/>
    <property type="project" value="UniProtKB-SubCell"/>
</dbReference>
<dbReference type="STRING" id="81824.A9V1N3"/>
<dbReference type="InterPro" id="IPR056179">
    <property type="entry name" value="DHQS_C"/>
</dbReference>
<dbReference type="InterPro" id="IPR023000">
    <property type="entry name" value="Shikimate_kinase_CS"/>
</dbReference>
<dbReference type="FunFam" id="3.65.10.10:FF:000012">
    <property type="entry name" value="Pentafunctional AROM polypeptide"/>
    <property type="match status" value="1"/>
</dbReference>
<dbReference type="CDD" id="cd01556">
    <property type="entry name" value="EPSP_synthase"/>
    <property type="match status" value="1"/>
</dbReference>
<comment type="cofactor">
    <cofactor evidence="21">
        <name>Zn(2+)</name>
        <dbReference type="ChEBI" id="CHEBI:29105"/>
    </cofactor>
    <text evidence="21">Binds 2 Zn(2+) ions per subunit.</text>
</comment>
<dbReference type="PRINTS" id="PR01100">
    <property type="entry name" value="SHIKIMTKNASE"/>
</dbReference>
<evidence type="ECO:0000256" key="21">
    <source>
        <dbReference type="PIRNR" id="PIRNR000514"/>
    </source>
</evidence>
<comment type="pathway">
    <text evidence="21">Metabolic intermediate biosynthesis; chorismate biosynthesis; chorismate from D-erythrose 4-phosphate and phosphoenolpyruvate: step 2/7.</text>
</comment>
<feature type="domain" description="3-dehydroquinate synthase C-terminal" evidence="26">
    <location>
        <begin position="184"/>
        <end position="327"/>
    </location>
</feature>
<feature type="domain" description="Enolpyruvate transferase" evidence="22">
    <location>
        <begin position="368"/>
        <end position="790"/>
    </location>
</feature>
<comment type="catalytic activity">
    <reaction evidence="21">
        <text>7-phospho-2-dehydro-3-deoxy-D-arabino-heptonate = 3-dehydroquinate + phosphate</text>
        <dbReference type="Rhea" id="RHEA:21968"/>
        <dbReference type="ChEBI" id="CHEBI:32364"/>
        <dbReference type="ChEBI" id="CHEBI:43474"/>
        <dbReference type="ChEBI" id="CHEBI:58394"/>
        <dbReference type="EC" id="4.2.3.4"/>
    </reaction>
</comment>
<dbReference type="Gene3D" id="3.40.50.10860">
    <property type="entry name" value="Leucine Dehydrogenase, chain A, domain 1"/>
    <property type="match status" value="1"/>
</dbReference>
<keyword evidence="8 21" id="KW-0808">Transferase</keyword>
<dbReference type="PROSITE" id="PS01128">
    <property type="entry name" value="SHIKIMATE_KINASE"/>
    <property type="match status" value="2"/>
</dbReference>
<dbReference type="InterPro" id="IPR006151">
    <property type="entry name" value="Shikm_DH/Glu-tRNA_Rdtase"/>
</dbReference>
<keyword evidence="14" id="KW-0521">NADP</keyword>
<evidence type="ECO:0000256" key="18">
    <source>
        <dbReference type="ARBA" id="ARBA00023268"/>
    </source>
</evidence>
<comment type="function">
    <text evidence="21">The AROM polypeptide catalyzes 5 consecutive enzymatic reactions in prechorismate polyaromatic amino acid biosynthesis.</text>
</comment>
<dbReference type="CDD" id="cd01065">
    <property type="entry name" value="NAD_bind_Shikimate_DH"/>
    <property type="match status" value="1"/>
</dbReference>
<dbReference type="Gene3D" id="3.40.50.1970">
    <property type="match status" value="1"/>
</dbReference>
<comment type="pathway">
    <text evidence="1 21">Metabolic intermediate biosynthesis; chorismate biosynthesis; chorismate from D-erythrose 4-phosphate and phosphoenolpyruvate: step 6/7.</text>
</comment>
<keyword evidence="15 21" id="KW-0560">Oxidoreductase</keyword>
<dbReference type="EC" id="2.5.1.19" evidence="21"/>
<dbReference type="Pfam" id="PF01761">
    <property type="entry name" value="DHQ_synthase"/>
    <property type="match status" value="1"/>
</dbReference>
<comment type="pathway">
    <text evidence="21">Metabolic intermediate biosynthesis; chorismate biosynthesis; chorismate from D-erythrose 4-phosphate and phosphoenolpyruvate: step 4/7.</text>
</comment>
<dbReference type="OMA" id="SWANMSW"/>
<dbReference type="PANTHER" id="PTHR21090">
    <property type="entry name" value="AROM/DEHYDROQUINATE SYNTHASE"/>
    <property type="match status" value="1"/>
</dbReference>
<dbReference type="Pfam" id="PF24621">
    <property type="entry name" value="DHQS_C"/>
    <property type="match status" value="1"/>
</dbReference>
<evidence type="ECO:0000256" key="8">
    <source>
        <dbReference type="ARBA" id="ARBA00022679"/>
    </source>
</evidence>
<dbReference type="InParanoid" id="A9V1N3"/>
<keyword evidence="18" id="KW-0511">Multifunctional enzyme</keyword>
<evidence type="ECO:0000256" key="6">
    <source>
        <dbReference type="ARBA" id="ARBA00022490"/>
    </source>
</evidence>
<dbReference type="CDD" id="cd00464">
    <property type="entry name" value="SK"/>
    <property type="match status" value="1"/>
</dbReference>
<comment type="similarity">
    <text evidence="4">In the N-terminal section; belongs to the shikimate kinase family.</text>
</comment>
<dbReference type="SUPFAM" id="SSF51569">
    <property type="entry name" value="Aldolase"/>
    <property type="match status" value="1"/>
</dbReference>
<comment type="subcellular location">
    <subcellularLocation>
        <location evidence="21">Cytoplasm</location>
    </subcellularLocation>
</comment>
<evidence type="ECO:0000256" key="15">
    <source>
        <dbReference type="ARBA" id="ARBA00023002"/>
    </source>
</evidence>
<dbReference type="GO" id="GO:0003856">
    <property type="term" value="F:3-dehydroquinate synthase activity"/>
    <property type="evidence" value="ECO:0007669"/>
    <property type="project" value="UniProtKB-EC"/>
</dbReference>
<dbReference type="SUPFAM" id="SSF52540">
    <property type="entry name" value="P-loop containing nucleoside triphosphate hydrolases"/>
    <property type="match status" value="1"/>
</dbReference>
<dbReference type="InterPro" id="IPR030960">
    <property type="entry name" value="DHQS/DOIS_N"/>
</dbReference>
<evidence type="ECO:0000256" key="14">
    <source>
        <dbReference type="ARBA" id="ARBA00022857"/>
    </source>
</evidence>
<comment type="similarity">
    <text evidence="21">In the N-terminal section; belongs to the dehydroquinate synthase family.</text>
</comment>
<dbReference type="PANTHER" id="PTHR21090:SF5">
    <property type="entry name" value="PENTAFUNCTIONAL AROM POLYPEPTIDE"/>
    <property type="match status" value="1"/>
</dbReference>
<dbReference type="SUPFAM" id="SSF55205">
    <property type="entry name" value="EPT/RTPC-like"/>
    <property type="match status" value="1"/>
</dbReference>
<evidence type="ECO:0000313" key="27">
    <source>
        <dbReference type="EMBL" id="EDQ88471.1"/>
    </source>
</evidence>
<dbReference type="GO" id="GO:0004764">
    <property type="term" value="F:shikimate 3-dehydrogenase (NADP+) activity"/>
    <property type="evidence" value="ECO:0007669"/>
    <property type="project" value="UniProtKB-EC"/>
</dbReference>
<dbReference type="EMBL" id="CH991554">
    <property type="protein sequence ID" value="EDQ88471.1"/>
    <property type="molecule type" value="Genomic_DNA"/>
</dbReference>
<keyword evidence="7 21" id="KW-0028">Amino-acid biosynthesis</keyword>
<dbReference type="Pfam" id="PF01488">
    <property type="entry name" value="Shikimate_DH"/>
    <property type="match status" value="1"/>
</dbReference>
<dbReference type="HAMAP" id="MF_00110">
    <property type="entry name" value="DHQ_synthase"/>
    <property type="match status" value="1"/>
</dbReference>
<dbReference type="Proteomes" id="UP000001357">
    <property type="component" value="Unassembled WGS sequence"/>
</dbReference>
<keyword evidence="6 21" id="KW-0963">Cytoplasm</keyword>
<dbReference type="GO" id="GO:0003855">
    <property type="term" value="F:3-dehydroquinate dehydratase activity"/>
    <property type="evidence" value="ECO:0007669"/>
    <property type="project" value="UniProtKB-EC"/>
</dbReference>
<evidence type="ECO:0000256" key="9">
    <source>
        <dbReference type="ARBA" id="ARBA00022723"/>
    </source>
</evidence>
<dbReference type="Pfam" id="PF00275">
    <property type="entry name" value="EPSP_synthase"/>
    <property type="match status" value="1"/>
</dbReference>
<dbReference type="KEGG" id="mbr:MONBRDRAFT_32780"/>
<reference evidence="27 28" key="1">
    <citation type="journal article" date="2008" name="Nature">
        <title>The genome of the choanoflagellate Monosiga brevicollis and the origin of metazoans.</title>
        <authorList>
            <consortium name="JGI Sequencing"/>
            <person name="King N."/>
            <person name="Westbrook M.J."/>
            <person name="Young S.L."/>
            <person name="Kuo A."/>
            <person name="Abedin M."/>
            <person name="Chapman J."/>
            <person name="Fairclough S."/>
            <person name="Hellsten U."/>
            <person name="Isogai Y."/>
            <person name="Letunic I."/>
            <person name="Marr M."/>
            <person name="Pincus D."/>
            <person name="Putnam N."/>
            <person name="Rokas A."/>
            <person name="Wright K.J."/>
            <person name="Zuzow R."/>
            <person name="Dirks W."/>
            <person name="Good M."/>
            <person name="Goodstein D."/>
            <person name="Lemons D."/>
            <person name="Li W."/>
            <person name="Lyons J.B."/>
            <person name="Morris A."/>
            <person name="Nichols S."/>
            <person name="Richter D.J."/>
            <person name="Salamov A."/>
            <person name="Bork P."/>
            <person name="Lim W.A."/>
            <person name="Manning G."/>
            <person name="Miller W.T."/>
            <person name="McGinnis W."/>
            <person name="Shapiro H."/>
            <person name="Tjian R."/>
            <person name="Grigoriev I.V."/>
            <person name="Rokhsar D."/>
        </authorList>
    </citation>
    <scope>NUCLEOTIDE SEQUENCE [LARGE SCALE GENOMIC DNA]</scope>
    <source>
        <strain evidence="28">MX1 / ATCC 50154</strain>
    </source>
</reference>
<dbReference type="Pfam" id="PF01202">
    <property type="entry name" value="SKI"/>
    <property type="match status" value="1"/>
</dbReference>
<dbReference type="InterPro" id="IPR031322">
    <property type="entry name" value="Shikimate/glucono_kinase"/>
</dbReference>
<dbReference type="Pfam" id="PF08501">
    <property type="entry name" value="Shikimate_dh_N"/>
    <property type="match status" value="1"/>
</dbReference>
<dbReference type="GO" id="GO:0005524">
    <property type="term" value="F:ATP binding"/>
    <property type="evidence" value="ECO:0007669"/>
    <property type="project" value="UniProtKB-KW"/>
</dbReference>
<evidence type="ECO:0000259" key="26">
    <source>
        <dbReference type="Pfam" id="PF24621"/>
    </source>
</evidence>
<evidence type="ECO:0000256" key="10">
    <source>
        <dbReference type="ARBA" id="ARBA00022741"/>
    </source>
</evidence>
<evidence type="ECO:0000256" key="12">
    <source>
        <dbReference type="ARBA" id="ARBA00022833"/>
    </source>
</evidence>
<dbReference type="RefSeq" id="XP_001746575.1">
    <property type="nucleotide sequence ID" value="XM_001746523.1"/>
</dbReference>
<gene>
    <name evidence="27" type="ORF">MONBRDRAFT_32780</name>
</gene>
<organism evidence="27 28">
    <name type="scientific">Monosiga brevicollis</name>
    <name type="common">Choanoflagellate</name>
    <dbReference type="NCBI Taxonomy" id="81824"/>
    <lineage>
        <taxon>Eukaryota</taxon>
        <taxon>Choanoflagellata</taxon>
        <taxon>Craspedida</taxon>
        <taxon>Salpingoecidae</taxon>
        <taxon>Monosiga</taxon>
    </lineage>
</organism>
<comment type="catalytic activity">
    <reaction evidence="21">
        <text>shikimate + NADP(+) = 3-dehydroshikimate + NADPH + H(+)</text>
        <dbReference type="Rhea" id="RHEA:17737"/>
        <dbReference type="ChEBI" id="CHEBI:15378"/>
        <dbReference type="ChEBI" id="CHEBI:16630"/>
        <dbReference type="ChEBI" id="CHEBI:36208"/>
        <dbReference type="ChEBI" id="CHEBI:57783"/>
        <dbReference type="ChEBI" id="CHEBI:58349"/>
        <dbReference type="EC" id="1.1.1.25"/>
    </reaction>
</comment>
<dbReference type="Pfam" id="PF01487">
    <property type="entry name" value="DHquinase_I"/>
    <property type="match status" value="1"/>
</dbReference>
<dbReference type="GO" id="GO:0046872">
    <property type="term" value="F:metal ion binding"/>
    <property type="evidence" value="ECO:0007669"/>
    <property type="project" value="UniProtKB-KW"/>
</dbReference>
<evidence type="ECO:0000256" key="13">
    <source>
        <dbReference type="ARBA" id="ARBA00022840"/>
    </source>
</evidence>
<evidence type="ECO:0000259" key="22">
    <source>
        <dbReference type="Pfam" id="PF00275"/>
    </source>
</evidence>
<dbReference type="Gene3D" id="1.20.1090.10">
    <property type="entry name" value="Dehydroquinate synthase-like - alpha domain"/>
    <property type="match status" value="1"/>
</dbReference>
<dbReference type="SUPFAM" id="SSF51735">
    <property type="entry name" value="NAD(P)-binding Rossmann-fold domains"/>
    <property type="match status" value="1"/>
</dbReference>
<keyword evidence="16 21" id="KW-0057">Aromatic amino acid biosynthesis</keyword>
<dbReference type="InterPro" id="IPR001986">
    <property type="entry name" value="Enolpyruvate_Tfrase_dom"/>
</dbReference>
<accession>A9V1N3</accession>
<dbReference type="EC" id="1.1.1.25" evidence="21"/>
<dbReference type="NCBIfam" id="TIGR01357">
    <property type="entry name" value="aroB"/>
    <property type="match status" value="1"/>
</dbReference>
<keyword evidence="11 21" id="KW-0418">Kinase</keyword>